<dbReference type="AlphaFoldDB" id="J0WFF6"/>
<name>J0WFF6_9ACTO</name>
<organism evidence="3 4">
    <name type="scientific">Schaalia georgiae F0490</name>
    <dbReference type="NCBI Taxonomy" id="1125717"/>
    <lineage>
        <taxon>Bacteria</taxon>
        <taxon>Bacillati</taxon>
        <taxon>Actinomycetota</taxon>
        <taxon>Actinomycetes</taxon>
        <taxon>Actinomycetales</taxon>
        <taxon>Actinomycetaceae</taxon>
        <taxon>Schaalia</taxon>
    </lineage>
</organism>
<accession>J0WFF6</accession>
<reference evidence="3 4" key="1">
    <citation type="submission" date="2012-05" db="EMBL/GenBank/DDBJ databases">
        <authorList>
            <person name="Harkins D.M."/>
            <person name="Madupu R."/>
            <person name="Durkin A.S."/>
            <person name="Torralba M."/>
            <person name="Methe B."/>
            <person name="Sutton G.G."/>
            <person name="Nelson K.E."/>
        </authorList>
    </citation>
    <scope>NUCLEOTIDE SEQUENCE [LARGE SCALE GENOMIC DNA]</scope>
    <source>
        <strain evidence="3 4">F0490</strain>
    </source>
</reference>
<dbReference type="InterPro" id="IPR041682">
    <property type="entry name" value="AAA_14"/>
</dbReference>
<dbReference type="InterPro" id="IPR025420">
    <property type="entry name" value="DUF4143"/>
</dbReference>
<proteinExistence type="predicted"/>
<dbReference type="PANTHER" id="PTHR43566:SF2">
    <property type="entry name" value="DUF4143 DOMAIN-CONTAINING PROTEIN"/>
    <property type="match status" value="1"/>
</dbReference>
<comment type="caution">
    <text evidence="3">The sequence shown here is derived from an EMBL/GenBank/DDBJ whole genome shotgun (WGS) entry which is preliminary data.</text>
</comment>
<evidence type="ECO:0000259" key="1">
    <source>
        <dbReference type="Pfam" id="PF13173"/>
    </source>
</evidence>
<dbReference type="Pfam" id="PF13173">
    <property type="entry name" value="AAA_14"/>
    <property type="match status" value="1"/>
</dbReference>
<protein>
    <submittedName>
        <fullName evidence="3">AAA domain protein</fullName>
    </submittedName>
</protein>
<dbReference type="Proteomes" id="UP000004578">
    <property type="component" value="Unassembled WGS sequence"/>
</dbReference>
<feature type="domain" description="AAA" evidence="1">
    <location>
        <begin position="34"/>
        <end position="142"/>
    </location>
</feature>
<sequence>MPASTRNLRPDGYRSRVVDARVEKMLRAFGGVEITGPKWCGKTWTALAHSRSADTLMDPATLAAARTDPALVLDGAEPHLVDEWQEVPQIWDASRNRIDANANRRGQLILTGSSAPKDTEAIRHSGTGRIARVRMRPMALSESGDGGGGVSFSRLFDGGFEAGTRCPTSIDDIARWCCRGGWPSLIGLDDEFALETPAEYIRNVNEVNVPRLGKSQATSLALMRALAFNLGQAPTHRTLASDMREGGDPGPARQTVTSYLEMLEDLYIIEGLPGWSPQPRGKNRIRVKPKRYFVDPSLPAALIGTNPVALLRDTQTLGGLFETLCFRDLSVYLSAMPGAANRIHYYRDEKGLEVDFIVELSDGRWGAFEVKLSDAKADDAAADKLMAFRQRITRNPLAQTRPPELLALLVGKGDIAYRRSDGVLVIPVAALEA</sequence>
<evidence type="ECO:0000313" key="3">
    <source>
        <dbReference type="EMBL" id="EJF35281.1"/>
    </source>
</evidence>
<dbReference type="PATRIC" id="fig|1125717.3.peg.2050"/>
<evidence type="ECO:0000313" key="4">
    <source>
        <dbReference type="Proteomes" id="UP000004578"/>
    </source>
</evidence>
<evidence type="ECO:0000259" key="2">
    <source>
        <dbReference type="Pfam" id="PF13635"/>
    </source>
</evidence>
<gene>
    <name evidence="3" type="ORF">HMPREF1317_0177</name>
</gene>
<dbReference type="OrthoDB" id="128089at2"/>
<keyword evidence="4" id="KW-1185">Reference proteome</keyword>
<dbReference type="Pfam" id="PF13635">
    <property type="entry name" value="DUF4143"/>
    <property type="match status" value="1"/>
</dbReference>
<feature type="domain" description="DUF4143" evidence="2">
    <location>
        <begin position="220"/>
        <end position="373"/>
    </location>
</feature>
<dbReference type="EMBL" id="AKFS01000302">
    <property type="protein sequence ID" value="EJF35281.1"/>
    <property type="molecule type" value="Genomic_DNA"/>
</dbReference>
<dbReference type="RefSeq" id="WP_005872790.1">
    <property type="nucleotide sequence ID" value="NZ_AKFS01000302.1"/>
</dbReference>
<dbReference type="PANTHER" id="PTHR43566">
    <property type="entry name" value="CONSERVED PROTEIN"/>
    <property type="match status" value="1"/>
</dbReference>